<sequence length="311" mass="34900">MNEVLSRLVAGFDQSAIFIALYDQFDRLRYANAAFRSAFFIEEHEEPTWPEIMRRNFEAGRGTVLRIGNFDEWLISTQSRRGKIAFRAYETDLVDGRWLWMKESVLDDGWMLCVASDITALHAHTRDLRQDRDSAVKVAYTDELTGVANRRFVMARIEDMLRRQGATGGPVGCLAILDIDNFKTINDRYGHPAGDQILRALASTISSGLRRVDCFGRVGGEEFVLVMPRTDGNEAVLILERMLARVRVSQPLKDHRDLRITFSAGVTEAASEDIALSLYARADKALYQAKMLGRNCIVLSAGGEEDLSANG</sequence>
<dbReference type="Pfam" id="PF00990">
    <property type="entry name" value="GGDEF"/>
    <property type="match status" value="1"/>
</dbReference>
<proteinExistence type="predicted"/>
<gene>
    <name evidence="4" type="ORF">C5L14_00065</name>
</gene>
<evidence type="ECO:0000313" key="5">
    <source>
        <dbReference type="Proteomes" id="UP000237682"/>
    </source>
</evidence>
<dbReference type="EMBL" id="PUEJ01000001">
    <property type="protein sequence ID" value="PRH89029.1"/>
    <property type="molecule type" value="Genomic_DNA"/>
</dbReference>
<name>A0A2S9QI42_9HYPH</name>
<feature type="domain" description="GGDEF" evidence="3">
    <location>
        <begin position="170"/>
        <end position="302"/>
    </location>
</feature>
<dbReference type="InterPro" id="IPR029787">
    <property type="entry name" value="Nucleotide_cyclase"/>
</dbReference>
<reference evidence="4 5" key="1">
    <citation type="submission" date="2018-02" db="EMBL/GenBank/DDBJ databases">
        <title>Whole genome sequencing of endophytic bacterium.</title>
        <authorList>
            <person name="Eedara R."/>
            <person name="Podile A.R."/>
        </authorList>
    </citation>
    <scope>NUCLEOTIDE SEQUENCE [LARGE SCALE GENOMIC DNA]</scope>
    <source>
        <strain evidence="4 5">RP1T</strain>
    </source>
</reference>
<accession>A0A2S9QI42</accession>
<evidence type="ECO:0000256" key="1">
    <source>
        <dbReference type="ARBA" id="ARBA00012528"/>
    </source>
</evidence>
<evidence type="ECO:0000259" key="3">
    <source>
        <dbReference type="PROSITE" id="PS50887"/>
    </source>
</evidence>
<dbReference type="InterPro" id="IPR050469">
    <property type="entry name" value="Diguanylate_Cyclase"/>
</dbReference>
<comment type="caution">
    <text evidence="4">The sequence shown here is derived from an EMBL/GenBank/DDBJ whole genome shotgun (WGS) entry which is preliminary data.</text>
</comment>
<evidence type="ECO:0000313" key="4">
    <source>
        <dbReference type="EMBL" id="PRH89029.1"/>
    </source>
</evidence>
<dbReference type="AlphaFoldDB" id="A0A2S9QI42"/>
<dbReference type="CDD" id="cd01949">
    <property type="entry name" value="GGDEF"/>
    <property type="match status" value="1"/>
</dbReference>
<dbReference type="PROSITE" id="PS50887">
    <property type="entry name" value="GGDEF"/>
    <property type="match status" value="1"/>
</dbReference>
<dbReference type="RefSeq" id="WP_105859996.1">
    <property type="nucleotide sequence ID" value="NZ_PUEJ01000001.1"/>
</dbReference>
<dbReference type="EC" id="2.7.7.65" evidence="1"/>
<dbReference type="FunFam" id="3.30.70.270:FF:000001">
    <property type="entry name" value="Diguanylate cyclase domain protein"/>
    <property type="match status" value="1"/>
</dbReference>
<dbReference type="PANTHER" id="PTHR45138:SF9">
    <property type="entry name" value="DIGUANYLATE CYCLASE DGCM-RELATED"/>
    <property type="match status" value="1"/>
</dbReference>
<keyword evidence="5" id="KW-1185">Reference proteome</keyword>
<dbReference type="PANTHER" id="PTHR45138">
    <property type="entry name" value="REGULATORY COMPONENTS OF SENSORY TRANSDUCTION SYSTEM"/>
    <property type="match status" value="1"/>
</dbReference>
<organism evidence="4 5">
    <name type="scientific">Labrys okinawensis</name>
    <dbReference type="NCBI Taxonomy" id="346911"/>
    <lineage>
        <taxon>Bacteria</taxon>
        <taxon>Pseudomonadati</taxon>
        <taxon>Pseudomonadota</taxon>
        <taxon>Alphaproteobacteria</taxon>
        <taxon>Hyphomicrobiales</taxon>
        <taxon>Xanthobacteraceae</taxon>
        <taxon>Labrys</taxon>
    </lineage>
</organism>
<comment type="catalytic activity">
    <reaction evidence="2">
        <text>2 GTP = 3',3'-c-di-GMP + 2 diphosphate</text>
        <dbReference type="Rhea" id="RHEA:24898"/>
        <dbReference type="ChEBI" id="CHEBI:33019"/>
        <dbReference type="ChEBI" id="CHEBI:37565"/>
        <dbReference type="ChEBI" id="CHEBI:58805"/>
        <dbReference type="EC" id="2.7.7.65"/>
    </reaction>
</comment>
<dbReference type="Proteomes" id="UP000237682">
    <property type="component" value="Unassembled WGS sequence"/>
</dbReference>
<dbReference type="Gene3D" id="3.30.70.270">
    <property type="match status" value="1"/>
</dbReference>
<dbReference type="GO" id="GO:0052621">
    <property type="term" value="F:diguanylate cyclase activity"/>
    <property type="evidence" value="ECO:0007669"/>
    <property type="project" value="UniProtKB-EC"/>
</dbReference>
<dbReference type="InterPro" id="IPR000160">
    <property type="entry name" value="GGDEF_dom"/>
</dbReference>
<evidence type="ECO:0000256" key="2">
    <source>
        <dbReference type="ARBA" id="ARBA00034247"/>
    </source>
</evidence>
<dbReference type="NCBIfam" id="TIGR00254">
    <property type="entry name" value="GGDEF"/>
    <property type="match status" value="1"/>
</dbReference>
<protein>
    <recommendedName>
        <fullName evidence="1">diguanylate cyclase</fullName>
        <ecNumber evidence="1">2.7.7.65</ecNumber>
    </recommendedName>
</protein>
<dbReference type="SMART" id="SM00267">
    <property type="entry name" value="GGDEF"/>
    <property type="match status" value="1"/>
</dbReference>
<dbReference type="SUPFAM" id="SSF55073">
    <property type="entry name" value="Nucleotide cyclase"/>
    <property type="match status" value="1"/>
</dbReference>
<dbReference type="OrthoDB" id="9812260at2"/>
<dbReference type="InterPro" id="IPR043128">
    <property type="entry name" value="Rev_trsase/Diguanyl_cyclase"/>
</dbReference>